<organism evidence="2 3">
    <name type="scientific">Eumeta variegata</name>
    <name type="common">Bagworm moth</name>
    <name type="synonym">Eumeta japonica</name>
    <dbReference type="NCBI Taxonomy" id="151549"/>
    <lineage>
        <taxon>Eukaryota</taxon>
        <taxon>Metazoa</taxon>
        <taxon>Ecdysozoa</taxon>
        <taxon>Arthropoda</taxon>
        <taxon>Hexapoda</taxon>
        <taxon>Insecta</taxon>
        <taxon>Pterygota</taxon>
        <taxon>Neoptera</taxon>
        <taxon>Endopterygota</taxon>
        <taxon>Lepidoptera</taxon>
        <taxon>Glossata</taxon>
        <taxon>Ditrysia</taxon>
        <taxon>Tineoidea</taxon>
        <taxon>Psychidae</taxon>
        <taxon>Oiketicinae</taxon>
        <taxon>Eumeta</taxon>
    </lineage>
</organism>
<evidence type="ECO:0000313" key="2">
    <source>
        <dbReference type="EMBL" id="GBP06979.1"/>
    </source>
</evidence>
<dbReference type="EMBL" id="BGZK01000024">
    <property type="protein sequence ID" value="GBP06979.1"/>
    <property type="molecule type" value="Genomic_DNA"/>
</dbReference>
<evidence type="ECO:0000313" key="3">
    <source>
        <dbReference type="Proteomes" id="UP000299102"/>
    </source>
</evidence>
<reference evidence="2 3" key="1">
    <citation type="journal article" date="2019" name="Commun. Biol.">
        <title>The bagworm genome reveals a unique fibroin gene that provides high tensile strength.</title>
        <authorList>
            <person name="Kono N."/>
            <person name="Nakamura H."/>
            <person name="Ohtoshi R."/>
            <person name="Tomita M."/>
            <person name="Numata K."/>
            <person name="Arakawa K."/>
        </authorList>
    </citation>
    <scope>NUCLEOTIDE SEQUENCE [LARGE SCALE GENOMIC DNA]</scope>
</reference>
<dbReference type="AlphaFoldDB" id="A0A4C1SXQ0"/>
<gene>
    <name evidence="2" type="ORF">EVAR_4413_1</name>
</gene>
<comment type="caution">
    <text evidence="2">The sequence shown here is derived from an EMBL/GenBank/DDBJ whole genome shotgun (WGS) entry which is preliminary data.</text>
</comment>
<proteinExistence type="predicted"/>
<evidence type="ECO:0000256" key="1">
    <source>
        <dbReference type="SAM" id="MobiDB-lite"/>
    </source>
</evidence>
<protein>
    <submittedName>
        <fullName evidence="2">Uncharacterized protein</fullName>
    </submittedName>
</protein>
<keyword evidence="3" id="KW-1185">Reference proteome</keyword>
<name>A0A4C1SXQ0_EUMVA</name>
<sequence length="172" mass="19201">MSTRQLGADDFLVFRNKAERVYDHVGVSARRAPDAAGAVSHGAVRRGAYYRCTATENVKTLERLLVDNKFEIETAFPFALYKSTGDVLDDVSMYIHSRNVSYNPHKLRDNHDHSPLRRKRNAVRERRDKGGTGFASCSCRMSCGFLRAPPRLLAATLTAARSSPRLHAHGPT</sequence>
<feature type="region of interest" description="Disordered" evidence="1">
    <location>
        <begin position="105"/>
        <end position="132"/>
    </location>
</feature>
<feature type="compositionally biased region" description="Basic and acidic residues" evidence="1">
    <location>
        <begin position="106"/>
        <end position="115"/>
    </location>
</feature>
<dbReference type="Proteomes" id="UP000299102">
    <property type="component" value="Unassembled WGS sequence"/>
</dbReference>
<dbReference type="OrthoDB" id="7487938at2759"/>
<accession>A0A4C1SXQ0</accession>